<proteinExistence type="predicted"/>
<keyword evidence="2" id="KW-1185">Reference proteome</keyword>
<name>N0BIJ2_9HYPH</name>
<dbReference type="KEGG" id="hdt:HYPDE_41408"/>
<organism evidence="1 2">
    <name type="scientific">Hyphomicrobium denitrificans 1NES1</name>
    <dbReference type="NCBI Taxonomy" id="670307"/>
    <lineage>
        <taxon>Bacteria</taxon>
        <taxon>Pseudomonadati</taxon>
        <taxon>Pseudomonadota</taxon>
        <taxon>Alphaproteobacteria</taxon>
        <taxon>Hyphomicrobiales</taxon>
        <taxon>Hyphomicrobiaceae</taxon>
        <taxon>Hyphomicrobium</taxon>
    </lineage>
</organism>
<reference evidence="1 2" key="1">
    <citation type="journal article" date="2013" name="Genome Announc.">
        <title>Genome sequences for three denitrifying bacterial strains isolated from a uranium- and nitrate-contaminated subsurface environment.</title>
        <authorList>
            <person name="Venkatramanan R."/>
            <person name="Prakash O."/>
            <person name="Woyke T."/>
            <person name="Chain P."/>
            <person name="Goodwin L.A."/>
            <person name="Watson D."/>
            <person name="Brooks S."/>
            <person name="Kostka J.E."/>
            <person name="Green S.J."/>
        </authorList>
    </citation>
    <scope>NUCLEOTIDE SEQUENCE [LARGE SCALE GENOMIC DNA]</scope>
    <source>
        <strain evidence="1 2">1NES1</strain>
    </source>
</reference>
<dbReference type="HOGENOM" id="CLU_2436820_0_0_5"/>
<evidence type="ECO:0000313" key="2">
    <source>
        <dbReference type="Proteomes" id="UP000005952"/>
    </source>
</evidence>
<accession>N0BIJ2</accession>
<protein>
    <submittedName>
        <fullName evidence="1">Uncharacterized protein</fullName>
    </submittedName>
</protein>
<dbReference type="EMBL" id="CP005587">
    <property type="protein sequence ID" value="AGK59950.1"/>
    <property type="molecule type" value="Genomic_DNA"/>
</dbReference>
<dbReference type="AlphaFoldDB" id="N0BIJ2"/>
<gene>
    <name evidence="1" type="ORF">HYPDE_41408</name>
</gene>
<dbReference type="Proteomes" id="UP000005952">
    <property type="component" value="Chromosome"/>
</dbReference>
<sequence>MYRYRVGSSYSQFISLRIKICRPSANPAGIEKAALECGLCRKWLRRFISDRPRRGERTQAYPPGGSELFARCADDRRMRKDDQARRTHAW</sequence>
<dbReference type="STRING" id="670307.HYPDE_41408"/>
<evidence type="ECO:0000313" key="1">
    <source>
        <dbReference type="EMBL" id="AGK59950.1"/>
    </source>
</evidence>